<dbReference type="GO" id="GO:0051903">
    <property type="term" value="F:S-(hydroxymethyl)glutathione dehydrogenase [NAD(P)+] activity"/>
    <property type="evidence" value="ECO:0007669"/>
    <property type="project" value="TreeGrafter"/>
</dbReference>
<evidence type="ECO:0000256" key="4">
    <source>
        <dbReference type="ARBA" id="ARBA00023002"/>
    </source>
</evidence>
<dbReference type="SMART" id="SM00829">
    <property type="entry name" value="PKS_ER"/>
    <property type="match status" value="1"/>
</dbReference>
<dbReference type="InterPro" id="IPR011032">
    <property type="entry name" value="GroES-like_sf"/>
</dbReference>
<dbReference type="InterPro" id="IPR013149">
    <property type="entry name" value="ADH-like_C"/>
</dbReference>
<feature type="domain" description="Enoyl reductase (ER)" evidence="7">
    <location>
        <begin position="10"/>
        <end position="363"/>
    </location>
</feature>
<keyword evidence="4" id="KW-0560">Oxidoreductase</keyword>
<dbReference type="Pfam" id="PF00107">
    <property type="entry name" value="ADH_zinc_N"/>
    <property type="match status" value="1"/>
</dbReference>
<dbReference type="EMBL" id="CP015449">
    <property type="protein sequence ID" value="AWH93765.1"/>
    <property type="molecule type" value="Genomic_DNA"/>
</dbReference>
<gene>
    <name evidence="8" type="ORF">A6035_05105</name>
</gene>
<evidence type="ECO:0000256" key="2">
    <source>
        <dbReference type="ARBA" id="ARBA00022723"/>
    </source>
</evidence>
<dbReference type="KEGG" id="dlu:A6035_05105"/>
<sequence>MKTRAAIVEGPGEPFRLVELDIDDPRSDEILVRVKAVGLCHTDLTIKEMLPAEMFPRVFGHEGAGVVEAVGAEVEGVAVGDHVVMSFRSCRECDRCRSGGVGYCEQTMALNYMGYRTDGSTTLHRDGADVSASFFGQSSFSELAIGNADNVVVIDPDVDLAVAAPFGCGFQTGAGAVLNTIDPDPASSLVVYGVGAVGLAAVAAASARGVETIVAVDTKDSRLDRAVRYGAVGVNPTDLPDGAFVDRIRELTAGGATAGVDTTAVSGVIAQAVRALAPRGTLVVVGLGESRLELDAVDLMQNGKIVRGCIEGDSDPQTMIPDLLAMQSAGALPLDELVTTYRFDEINTAVADVTAGEVVKPVLVF</sequence>
<protein>
    <submittedName>
        <fullName evidence="8">Aryl-alcohol dehydrogenase</fullName>
    </submittedName>
</protein>
<dbReference type="Gene3D" id="3.40.50.720">
    <property type="entry name" value="NAD(P)-binding Rossmann-like Domain"/>
    <property type="match status" value="1"/>
</dbReference>
<keyword evidence="3 6" id="KW-0862">Zinc</keyword>
<evidence type="ECO:0000259" key="7">
    <source>
        <dbReference type="SMART" id="SM00829"/>
    </source>
</evidence>
<keyword evidence="9" id="KW-1185">Reference proteome</keyword>
<dbReference type="InterPro" id="IPR036291">
    <property type="entry name" value="NAD(P)-bd_dom_sf"/>
</dbReference>
<evidence type="ECO:0000256" key="6">
    <source>
        <dbReference type="RuleBase" id="RU361277"/>
    </source>
</evidence>
<dbReference type="GO" id="GO:0046294">
    <property type="term" value="P:formaldehyde catabolic process"/>
    <property type="evidence" value="ECO:0007669"/>
    <property type="project" value="TreeGrafter"/>
</dbReference>
<dbReference type="InterPro" id="IPR020843">
    <property type="entry name" value="ER"/>
</dbReference>
<dbReference type="SUPFAM" id="SSF50129">
    <property type="entry name" value="GroES-like"/>
    <property type="match status" value="1"/>
</dbReference>
<reference evidence="8 9" key="1">
    <citation type="submission" date="2016-04" db="EMBL/GenBank/DDBJ databases">
        <title>Complete genome sequence of Dietzia lutea YIM 80766T, a strain isolated from desert soil in Egypt.</title>
        <authorList>
            <person name="Zhao J."/>
            <person name="Hu B."/>
            <person name="Geng S."/>
            <person name="Nie Y."/>
            <person name="Tang Y."/>
        </authorList>
    </citation>
    <scope>NUCLEOTIDE SEQUENCE [LARGE SCALE GENOMIC DNA]</scope>
    <source>
        <strain evidence="8 9">YIM 80766</strain>
    </source>
</reference>
<dbReference type="GO" id="GO:0008270">
    <property type="term" value="F:zinc ion binding"/>
    <property type="evidence" value="ECO:0007669"/>
    <property type="project" value="InterPro"/>
</dbReference>
<proteinExistence type="inferred from homology"/>
<comment type="cofactor">
    <cofactor evidence="6">
        <name>Zn(2+)</name>
        <dbReference type="ChEBI" id="CHEBI:29105"/>
    </cofactor>
</comment>
<keyword evidence="5" id="KW-0520">NAD</keyword>
<dbReference type="PROSITE" id="PS00059">
    <property type="entry name" value="ADH_ZINC"/>
    <property type="match status" value="1"/>
</dbReference>
<dbReference type="PANTHER" id="PTHR43880:SF12">
    <property type="entry name" value="ALCOHOL DEHYDROGENASE CLASS-3"/>
    <property type="match status" value="1"/>
</dbReference>
<evidence type="ECO:0000256" key="1">
    <source>
        <dbReference type="ARBA" id="ARBA00008072"/>
    </source>
</evidence>
<dbReference type="InterPro" id="IPR013154">
    <property type="entry name" value="ADH-like_N"/>
</dbReference>
<dbReference type="RefSeq" id="WP_108849095.1">
    <property type="nucleotide sequence ID" value="NZ_CP015449.1"/>
</dbReference>
<dbReference type="PANTHER" id="PTHR43880">
    <property type="entry name" value="ALCOHOL DEHYDROGENASE"/>
    <property type="match status" value="1"/>
</dbReference>
<dbReference type="CDD" id="cd08278">
    <property type="entry name" value="benzyl_alcohol_DH"/>
    <property type="match status" value="1"/>
</dbReference>
<evidence type="ECO:0000313" key="8">
    <source>
        <dbReference type="EMBL" id="AWH93765.1"/>
    </source>
</evidence>
<evidence type="ECO:0000313" key="9">
    <source>
        <dbReference type="Proteomes" id="UP000244928"/>
    </source>
</evidence>
<name>A0A2S1RBX1_9ACTN</name>
<comment type="similarity">
    <text evidence="1 6">Belongs to the zinc-containing alcohol dehydrogenase family.</text>
</comment>
<dbReference type="Gene3D" id="3.90.180.10">
    <property type="entry name" value="Medium-chain alcohol dehydrogenases, catalytic domain"/>
    <property type="match status" value="1"/>
</dbReference>
<dbReference type="InterPro" id="IPR002328">
    <property type="entry name" value="ADH_Zn_CS"/>
</dbReference>
<accession>A0A2S1RBX1</accession>
<keyword evidence="2 6" id="KW-0479">Metal-binding</keyword>
<dbReference type="Pfam" id="PF08240">
    <property type="entry name" value="ADH_N"/>
    <property type="match status" value="1"/>
</dbReference>
<dbReference type="OrthoDB" id="334894at2"/>
<organism evidence="8 9">
    <name type="scientific">Dietzia lutea</name>
    <dbReference type="NCBI Taxonomy" id="546160"/>
    <lineage>
        <taxon>Bacteria</taxon>
        <taxon>Bacillati</taxon>
        <taxon>Actinomycetota</taxon>
        <taxon>Actinomycetes</taxon>
        <taxon>Mycobacteriales</taxon>
        <taxon>Dietziaceae</taxon>
        <taxon>Dietzia</taxon>
    </lineage>
</organism>
<evidence type="ECO:0000256" key="5">
    <source>
        <dbReference type="ARBA" id="ARBA00023027"/>
    </source>
</evidence>
<dbReference type="Proteomes" id="UP000244928">
    <property type="component" value="Chromosome"/>
</dbReference>
<dbReference type="SUPFAM" id="SSF51735">
    <property type="entry name" value="NAD(P)-binding Rossmann-fold domains"/>
    <property type="match status" value="1"/>
</dbReference>
<dbReference type="GO" id="GO:0005829">
    <property type="term" value="C:cytosol"/>
    <property type="evidence" value="ECO:0007669"/>
    <property type="project" value="TreeGrafter"/>
</dbReference>
<evidence type="ECO:0000256" key="3">
    <source>
        <dbReference type="ARBA" id="ARBA00022833"/>
    </source>
</evidence>
<dbReference type="AlphaFoldDB" id="A0A2S1RBX1"/>